<dbReference type="PANTHER" id="PTHR11579">
    <property type="entry name" value="PROTEIN-L-ISOASPARTATE O-METHYLTRANSFERASE"/>
    <property type="match status" value="1"/>
</dbReference>
<evidence type="ECO:0000256" key="1">
    <source>
        <dbReference type="ARBA" id="ARBA00004496"/>
    </source>
</evidence>
<evidence type="ECO:0000256" key="6">
    <source>
        <dbReference type="ARBA" id="ARBA00022603"/>
    </source>
</evidence>
<evidence type="ECO:0000256" key="9">
    <source>
        <dbReference type="ARBA" id="ARBA00030757"/>
    </source>
</evidence>
<keyword evidence="7" id="KW-0808">Transferase</keyword>
<evidence type="ECO:0000256" key="5">
    <source>
        <dbReference type="ARBA" id="ARBA00022490"/>
    </source>
</evidence>
<dbReference type="Pfam" id="PF01135">
    <property type="entry name" value="PCMT"/>
    <property type="match status" value="1"/>
</dbReference>
<keyword evidence="6" id="KW-0489">Methyltransferase</keyword>
<evidence type="ECO:0000256" key="11">
    <source>
        <dbReference type="ARBA" id="ARBA00031350"/>
    </source>
</evidence>
<keyword evidence="8" id="KW-0949">S-adenosyl-L-methionine</keyword>
<dbReference type="RefSeq" id="WP_092917154.1">
    <property type="nucleotide sequence ID" value="NZ_FOZN01000002.1"/>
</dbReference>
<dbReference type="InterPro" id="IPR000682">
    <property type="entry name" value="PCMT"/>
</dbReference>
<protein>
    <recommendedName>
        <fullName evidence="4">Protein-L-isoaspartate O-methyltransferase</fullName>
        <ecNumber evidence="3">2.1.1.77</ecNumber>
    </recommendedName>
    <alternativeName>
        <fullName evidence="11">L-isoaspartyl protein carboxyl methyltransferase</fullName>
    </alternativeName>
    <alternativeName>
        <fullName evidence="9">Protein L-isoaspartyl methyltransferase</fullName>
    </alternativeName>
    <alternativeName>
        <fullName evidence="10">Protein-beta-aspartate methyltransferase</fullName>
    </alternativeName>
</protein>
<comment type="caution">
    <text evidence="12">The sequence shown here is derived from an EMBL/GenBank/DDBJ whole genome shotgun (WGS) entry which is preliminary data.</text>
</comment>
<dbReference type="PANTHER" id="PTHR11579:SF0">
    <property type="entry name" value="PROTEIN-L-ISOASPARTATE(D-ASPARTATE) O-METHYLTRANSFERASE"/>
    <property type="match status" value="1"/>
</dbReference>
<proteinExistence type="inferred from homology"/>
<evidence type="ECO:0000256" key="3">
    <source>
        <dbReference type="ARBA" id="ARBA00011890"/>
    </source>
</evidence>
<reference evidence="12 13" key="1">
    <citation type="submission" date="2016-10" db="EMBL/GenBank/DDBJ databases">
        <authorList>
            <person name="Varghese N."/>
            <person name="Submissions S."/>
        </authorList>
    </citation>
    <scope>NUCLEOTIDE SEQUENCE [LARGE SCALE GENOMIC DNA]</scope>
    <source>
        <strain evidence="12 13">IAM 15147</strain>
    </source>
</reference>
<name>A0AA94HM91_9MICO</name>
<evidence type="ECO:0000256" key="7">
    <source>
        <dbReference type="ARBA" id="ARBA00022679"/>
    </source>
</evidence>
<dbReference type="Gene3D" id="3.40.50.150">
    <property type="entry name" value="Vaccinia Virus protein VP39"/>
    <property type="match status" value="1"/>
</dbReference>
<evidence type="ECO:0000256" key="4">
    <source>
        <dbReference type="ARBA" id="ARBA00013346"/>
    </source>
</evidence>
<sequence length="205" mass="21452">MRELPVAPDAADRVRAAMRAADRRTFLPASVRRLAGVDRPVGIGWDATNSQPSTVARMLELLDVRAGQRVLDVGAGSGWTTAILAELGAEVVGVELVPQLVERGNANLADHAATRRSSGPPTGGTTARIRPAIPGVLGLPEEGPWDRILVSADFGRTPDALVAQLAEGGRMVAPVAGAMQVIDMHGGAARNRIDGTGYAFVPLRE</sequence>
<dbReference type="GO" id="GO:0005737">
    <property type="term" value="C:cytoplasm"/>
    <property type="evidence" value="ECO:0007669"/>
    <property type="project" value="UniProtKB-SubCell"/>
</dbReference>
<dbReference type="SUPFAM" id="SSF53335">
    <property type="entry name" value="S-adenosyl-L-methionine-dependent methyltransferases"/>
    <property type="match status" value="1"/>
</dbReference>
<dbReference type="Proteomes" id="UP000198506">
    <property type="component" value="Unassembled WGS sequence"/>
</dbReference>
<comment type="similarity">
    <text evidence="2">Belongs to the methyltransferase superfamily. L-isoaspartyl/D-aspartyl protein methyltransferase family.</text>
</comment>
<keyword evidence="5" id="KW-0963">Cytoplasm</keyword>
<dbReference type="AlphaFoldDB" id="A0AA94HM91"/>
<comment type="subcellular location">
    <subcellularLocation>
        <location evidence="1">Cytoplasm</location>
    </subcellularLocation>
</comment>
<evidence type="ECO:0000313" key="13">
    <source>
        <dbReference type="Proteomes" id="UP000198506"/>
    </source>
</evidence>
<dbReference type="CDD" id="cd02440">
    <property type="entry name" value="AdoMet_MTases"/>
    <property type="match status" value="1"/>
</dbReference>
<organism evidence="12 13">
    <name type="scientific">Agrococcus baldri</name>
    <dbReference type="NCBI Taxonomy" id="153730"/>
    <lineage>
        <taxon>Bacteria</taxon>
        <taxon>Bacillati</taxon>
        <taxon>Actinomycetota</taxon>
        <taxon>Actinomycetes</taxon>
        <taxon>Micrococcales</taxon>
        <taxon>Microbacteriaceae</taxon>
        <taxon>Agrococcus</taxon>
    </lineage>
</organism>
<dbReference type="GO" id="GO:0032259">
    <property type="term" value="P:methylation"/>
    <property type="evidence" value="ECO:0007669"/>
    <property type="project" value="UniProtKB-KW"/>
</dbReference>
<evidence type="ECO:0000256" key="10">
    <source>
        <dbReference type="ARBA" id="ARBA00031323"/>
    </source>
</evidence>
<gene>
    <name evidence="12" type="ORF">SAMN04487783_1373</name>
</gene>
<evidence type="ECO:0000256" key="8">
    <source>
        <dbReference type="ARBA" id="ARBA00022691"/>
    </source>
</evidence>
<dbReference type="GO" id="GO:0004719">
    <property type="term" value="F:protein-L-isoaspartate (D-aspartate) O-methyltransferase activity"/>
    <property type="evidence" value="ECO:0007669"/>
    <property type="project" value="UniProtKB-EC"/>
</dbReference>
<accession>A0AA94HM91</accession>
<keyword evidence="13" id="KW-1185">Reference proteome</keyword>
<dbReference type="InterPro" id="IPR029063">
    <property type="entry name" value="SAM-dependent_MTases_sf"/>
</dbReference>
<evidence type="ECO:0000256" key="2">
    <source>
        <dbReference type="ARBA" id="ARBA00005369"/>
    </source>
</evidence>
<dbReference type="EC" id="2.1.1.77" evidence="3"/>
<dbReference type="EMBL" id="FOZN01000002">
    <property type="protein sequence ID" value="SFS10195.1"/>
    <property type="molecule type" value="Genomic_DNA"/>
</dbReference>
<evidence type="ECO:0000313" key="12">
    <source>
        <dbReference type="EMBL" id="SFS10195.1"/>
    </source>
</evidence>